<evidence type="ECO:0000256" key="2">
    <source>
        <dbReference type="SAM" id="SignalP"/>
    </source>
</evidence>
<dbReference type="EMBL" id="CP036291">
    <property type="protein sequence ID" value="QDU87502.1"/>
    <property type="molecule type" value="Genomic_DNA"/>
</dbReference>
<organism evidence="4 5">
    <name type="scientific">Pirellulimonas nuda</name>
    <dbReference type="NCBI Taxonomy" id="2528009"/>
    <lineage>
        <taxon>Bacteria</taxon>
        <taxon>Pseudomonadati</taxon>
        <taxon>Planctomycetota</taxon>
        <taxon>Planctomycetia</taxon>
        <taxon>Pirellulales</taxon>
        <taxon>Lacipirellulaceae</taxon>
        <taxon>Pirellulimonas</taxon>
    </lineage>
</organism>
<evidence type="ECO:0000313" key="4">
    <source>
        <dbReference type="EMBL" id="QDU87502.1"/>
    </source>
</evidence>
<dbReference type="RefSeq" id="WP_145281463.1">
    <property type="nucleotide sequence ID" value="NZ_CP036291.1"/>
</dbReference>
<dbReference type="PRINTS" id="PR00837">
    <property type="entry name" value="V5TPXLIKE"/>
</dbReference>
<dbReference type="Gene3D" id="3.40.33.10">
    <property type="entry name" value="CAP"/>
    <property type="match status" value="1"/>
</dbReference>
<dbReference type="KEGG" id="pnd:Pla175_08640"/>
<name>A0A518D7P3_9BACT</name>
<evidence type="ECO:0000256" key="1">
    <source>
        <dbReference type="SAM" id="MobiDB-lite"/>
    </source>
</evidence>
<dbReference type="SMART" id="SM00198">
    <property type="entry name" value="SCP"/>
    <property type="match status" value="1"/>
</dbReference>
<proteinExistence type="predicted"/>
<dbReference type="InterPro" id="IPR035940">
    <property type="entry name" value="CAP_sf"/>
</dbReference>
<keyword evidence="2" id="KW-0732">Signal</keyword>
<dbReference type="Pfam" id="PF00188">
    <property type="entry name" value="CAP"/>
    <property type="match status" value="1"/>
</dbReference>
<dbReference type="Proteomes" id="UP000317429">
    <property type="component" value="Chromosome"/>
</dbReference>
<evidence type="ECO:0000259" key="3">
    <source>
        <dbReference type="SMART" id="SM00198"/>
    </source>
</evidence>
<dbReference type="GO" id="GO:0005576">
    <property type="term" value="C:extracellular region"/>
    <property type="evidence" value="ECO:0007669"/>
    <property type="project" value="InterPro"/>
</dbReference>
<dbReference type="InterPro" id="IPR014044">
    <property type="entry name" value="CAP_dom"/>
</dbReference>
<accession>A0A518D7P3</accession>
<feature type="compositionally biased region" description="Gly residues" evidence="1">
    <location>
        <begin position="173"/>
        <end position="185"/>
    </location>
</feature>
<keyword evidence="5" id="KW-1185">Reference proteome</keyword>
<dbReference type="PROSITE" id="PS01009">
    <property type="entry name" value="CRISP_1"/>
    <property type="match status" value="1"/>
</dbReference>
<dbReference type="SUPFAM" id="SSF55797">
    <property type="entry name" value="PR-1-like"/>
    <property type="match status" value="1"/>
</dbReference>
<gene>
    <name evidence="4" type="ORF">Pla175_08640</name>
</gene>
<feature type="chain" id="PRO_5022109397" evidence="2">
    <location>
        <begin position="25"/>
        <end position="510"/>
    </location>
</feature>
<feature type="region of interest" description="Disordered" evidence="1">
    <location>
        <begin position="173"/>
        <end position="203"/>
    </location>
</feature>
<reference evidence="4 5" key="1">
    <citation type="submission" date="2019-02" db="EMBL/GenBank/DDBJ databases">
        <title>Deep-cultivation of Planctomycetes and their phenomic and genomic characterization uncovers novel biology.</title>
        <authorList>
            <person name="Wiegand S."/>
            <person name="Jogler M."/>
            <person name="Boedeker C."/>
            <person name="Pinto D."/>
            <person name="Vollmers J."/>
            <person name="Rivas-Marin E."/>
            <person name="Kohn T."/>
            <person name="Peeters S.H."/>
            <person name="Heuer A."/>
            <person name="Rast P."/>
            <person name="Oberbeckmann S."/>
            <person name="Bunk B."/>
            <person name="Jeske O."/>
            <person name="Meyerdierks A."/>
            <person name="Storesund J.E."/>
            <person name="Kallscheuer N."/>
            <person name="Luecker S."/>
            <person name="Lage O.M."/>
            <person name="Pohl T."/>
            <person name="Merkel B.J."/>
            <person name="Hornburger P."/>
            <person name="Mueller R.-W."/>
            <person name="Bruemmer F."/>
            <person name="Labrenz M."/>
            <person name="Spormann A.M."/>
            <person name="Op den Camp H."/>
            <person name="Overmann J."/>
            <person name="Amann R."/>
            <person name="Jetten M.S.M."/>
            <person name="Mascher T."/>
            <person name="Medema M.H."/>
            <person name="Devos D.P."/>
            <person name="Kaster A.-K."/>
            <person name="Ovreas L."/>
            <person name="Rohde M."/>
            <person name="Galperin M.Y."/>
            <person name="Jogler C."/>
        </authorList>
    </citation>
    <scope>NUCLEOTIDE SEQUENCE [LARGE SCALE GENOMIC DNA]</scope>
    <source>
        <strain evidence="4 5">Pla175</strain>
    </source>
</reference>
<dbReference type="InterPro" id="IPR018244">
    <property type="entry name" value="Allrgn_V5/Tpx1_CS"/>
</dbReference>
<sequence length="510" mass="55785" precursor="true">MLRPVCRVVIATACLICASSEAQVALPDTPPLPALLSRGDGGSIRLTLPRVVMEQKEVQYSVQVPAIVEKTIAGRTVRVTVMQEQVRTKTVMDRKVVGEEVEVSPGQFDVRRASGESIQILSSGRSESRVVPVIVLEVEQIDQPQVPPFLAAVLRPDAVVVFLPVGALAGGPADGGVPNGDGQQGGDAPAPPRPQPQQGQVTLSVHNGSGREVSVYRVDDGKQSEVLVQRSLGDGQQMTPQTCSEGSRWFAKAGDRIVSDFWTPGEQAATWRIGPLVDFTTWDCQGGERFRRLDDRTWRHYDRNGRSIGMLYEEERTDQWVAMYDEGREMWVRLMEDEAIYDSAASNGWQTLAMRAGAAPPVPQPGPAPAANSKLTKAEIAVMLDIHNQARREVGAPPVAWSDGMAQYAQRWADKLAQEGKLEHRQNSPYGENLAMAKTARDAAGMWYGEKDKYGGQKMDNQNFLVFGHYTQMVWSGTAKIGCGKATVGGRTIWVCNYDPPGNKIGDKPY</sequence>
<dbReference type="PANTHER" id="PTHR10334">
    <property type="entry name" value="CYSTEINE-RICH SECRETORY PROTEIN-RELATED"/>
    <property type="match status" value="1"/>
</dbReference>
<dbReference type="OrthoDB" id="9794228at2"/>
<feature type="domain" description="SCP" evidence="3">
    <location>
        <begin position="378"/>
        <end position="506"/>
    </location>
</feature>
<feature type="signal peptide" evidence="2">
    <location>
        <begin position="1"/>
        <end position="24"/>
    </location>
</feature>
<protein>
    <submittedName>
        <fullName evidence="4">Cysteine-rich secretory protein family protein</fullName>
    </submittedName>
</protein>
<dbReference type="InterPro" id="IPR001283">
    <property type="entry name" value="CRISP-related"/>
</dbReference>
<evidence type="ECO:0000313" key="5">
    <source>
        <dbReference type="Proteomes" id="UP000317429"/>
    </source>
</evidence>
<dbReference type="AlphaFoldDB" id="A0A518D7P3"/>